<name>A0A9D5DIH9_9CRYT</name>
<dbReference type="GO" id="GO:0005663">
    <property type="term" value="C:DNA replication factor C complex"/>
    <property type="evidence" value="ECO:0007669"/>
    <property type="project" value="TreeGrafter"/>
</dbReference>
<dbReference type="GO" id="GO:0003689">
    <property type="term" value="F:DNA clamp loader activity"/>
    <property type="evidence" value="ECO:0007669"/>
    <property type="project" value="TreeGrafter"/>
</dbReference>
<evidence type="ECO:0000256" key="5">
    <source>
        <dbReference type="ARBA" id="ARBA00022840"/>
    </source>
</evidence>
<dbReference type="Gene3D" id="1.20.272.10">
    <property type="match status" value="1"/>
</dbReference>
<dbReference type="PANTHER" id="PTHR11669">
    <property type="entry name" value="REPLICATION FACTOR C / DNA POLYMERASE III GAMMA-TAU SUBUNIT"/>
    <property type="match status" value="1"/>
</dbReference>
<comment type="subcellular location">
    <subcellularLocation>
        <location evidence="1">Nucleus</location>
    </subcellularLocation>
</comment>
<protein>
    <submittedName>
        <fullName evidence="8">Replication factor C like AAA ATPase</fullName>
    </submittedName>
</protein>
<keyword evidence="4" id="KW-0547">Nucleotide-binding</keyword>
<dbReference type="Proteomes" id="UP001067231">
    <property type="component" value="Unassembled WGS sequence"/>
</dbReference>
<comment type="similarity">
    <text evidence="2">Belongs to the activator 1 small subunits family.</text>
</comment>
<dbReference type="Pfam" id="PF21960">
    <property type="entry name" value="RCF1-5-like_lid"/>
    <property type="match status" value="1"/>
</dbReference>
<dbReference type="GO" id="GO:0005634">
    <property type="term" value="C:nucleus"/>
    <property type="evidence" value="ECO:0007669"/>
    <property type="project" value="UniProtKB-SubCell"/>
</dbReference>
<evidence type="ECO:0000313" key="8">
    <source>
        <dbReference type="EMBL" id="KAJ1612372.1"/>
    </source>
</evidence>
<comment type="caution">
    <text evidence="8">The sequence shown here is derived from an EMBL/GenBank/DDBJ whole genome shotgun (WGS) entry which is preliminary data.</text>
</comment>
<dbReference type="Pfam" id="PF00004">
    <property type="entry name" value="AAA"/>
    <property type="match status" value="1"/>
</dbReference>
<accession>A0A9D5DIH9</accession>
<reference evidence="8" key="1">
    <citation type="submission" date="2022-10" db="EMBL/GenBank/DDBJ databases">
        <title>Adaptive evolution leads to modifications in subtelomeric GC content in a zoonotic Cryptosporidium species.</title>
        <authorList>
            <person name="Li J."/>
            <person name="Feng Y."/>
            <person name="Xiao L."/>
        </authorList>
    </citation>
    <scope>NUCLEOTIDE SEQUENCE</scope>
    <source>
        <strain evidence="8">33844</strain>
    </source>
</reference>
<dbReference type="GO" id="GO:0006281">
    <property type="term" value="P:DNA repair"/>
    <property type="evidence" value="ECO:0007669"/>
    <property type="project" value="TreeGrafter"/>
</dbReference>
<keyword evidence="3" id="KW-0235">DNA replication</keyword>
<dbReference type="OrthoDB" id="4199794at2759"/>
<dbReference type="GO" id="GO:0003677">
    <property type="term" value="F:DNA binding"/>
    <property type="evidence" value="ECO:0007669"/>
    <property type="project" value="InterPro"/>
</dbReference>
<dbReference type="InterPro" id="IPR008921">
    <property type="entry name" value="DNA_pol3_clamp-load_cplx_C"/>
</dbReference>
<dbReference type="InterPro" id="IPR003959">
    <property type="entry name" value="ATPase_AAA_core"/>
</dbReference>
<keyword evidence="6" id="KW-0539">Nucleus</keyword>
<sequence>MNDNLWIEKYRPKHVLDISHQVDVTNMLSHVLRSGNMPHLLFHGPPGTGKTSAIIALSRELFGPNEYKNRVLELNASDERGISVVREKIKSWTRQVVQHNKAHELTGKQLPSWKIVVLDEAEMMTADAQSALRRIIEVSAKNTRFVIICNYLSKIIEPLASRCAKFRFQPISKKSQIERLNYICSQEKILCEEGLLETIVEISQGDLRRGITILQSASELLGKDRKINISSIVDISGVPPKIITERVVSSCKIGGTESILMEAERLINEGWSASLILKNLTEFVVNCARIDDSKKAFLMLRISEADACVTDGSNEFLTLLNICSSLQTVLTH</sequence>
<evidence type="ECO:0000256" key="3">
    <source>
        <dbReference type="ARBA" id="ARBA00022705"/>
    </source>
</evidence>
<evidence type="ECO:0000259" key="7">
    <source>
        <dbReference type="SMART" id="SM00382"/>
    </source>
</evidence>
<dbReference type="GO" id="GO:0005524">
    <property type="term" value="F:ATP binding"/>
    <property type="evidence" value="ECO:0007669"/>
    <property type="project" value="UniProtKB-KW"/>
</dbReference>
<dbReference type="SUPFAM" id="SSF48019">
    <property type="entry name" value="post-AAA+ oligomerization domain-like"/>
    <property type="match status" value="1"/>
</dbReference>
<dbReference type="FunFam" id="1.10.8.60:FF:000032">
    <property type="entry name" value="Replication factor C subunit 4"/>
    <property type="match status" value="1"/>
</dbReference>
<keyword evidence="5" id="KW-0067">ATP-binding</keyword>
<dbReference type="InterPro" id="IPR050238">
    <property type="entry name" value="DNA_Rep/Repair_Clamp_Loader"/>
</dbReference>
<dbReference type="PANTHER" id="PTHR11669:SF20">
    <property type="entry name" value="REPLICATION FACTOR C SUBUNIT 4"/>
    <property type="match status" value="1"/>
</dbReference>
<dbReference type="AlphaFoldDB" id="A0A9D5DIH9"/>
<dbReference type="GO" id="GO:0006261">
    <property type="term" value="P:DNA-templated DNA replication"/>
    <property type="evidence" value="ECO:0007669"/>
    <property type="project" value="TreeGrafter"/>
</dbReference>
<dbReference type="InterPro" id="IPR047854">
    <property type="entry name" value="RFC_lid"/>
</dbReference>
<gene>
    <name evidence="8" type="ORF">OJ253_626</name>
</gene>
<dbReference type="InterPro" id="IPR013748">
    <property type="entry name" value="Rep_factorC_C"/>
</dbReference>
<dbReference type="CDD" id="cd18140">
    <property type="entry name" value="HLD_clamp_RFC"/>
    <property type="match status" value="1"/>
</dbReference>
<evidence type="ECO:0000256" key="1">
    <source>
        <dbReference type="ARBA" id="ARBA00004123"/>
    </source>
</evidence>
<evidence type="ECO:0000256" key="2">
    <source>
        <dbReference type="ARBA" id="ARBA00005378"/>
    </source>
</evidence>
<dbReference type="SUPFAM" id="SSF52540">
    <property type="entry name" value="P-loop containing nucleoside triphosphate hydrolases"/>
    <property type="match status" value="1"/>
</dbReference>
<feature type="domain" description="AAA+ ATPase" evidence="7">
    <location>
        <begin position="36"/>
        <end position="172"/>
    </location>
</feature>
<dbReference type="InterPro" id="IPR003593">
    <property type="entry name" value="AAA+_ATPase"/>
</dbReference>
<dbReference type="CDD" id="cd00009">
    <property type="entry name" value="AAA"/>
    <property type="match status" value="1"/>
</dbReference>
<dbReference type="GO" id="GO:0016887">
    <property type="term" value="F:ATP hydrolysis activity"/>
    <property type="evidence" value="ECO:0007669"/>
    <property type="project" value="InterPro"/>
</dbReference>
<dbReference type="FunFam" id="3.40.50.300:FF:000952">
    <property type="entry name" value="Replication factor C subunit 2"/>
    <property type="match status" value="1"/>
</dbReference>
<proteinExistence type="inferred from homology"/>
<evidence type="ECO:0000256" key="6">
    <source>
        <dbReference type="ARBA" id="ARBA00023242"/>
    </source>
</evidence>
<dbReference type="InterPro" id="IPR027417">
    <property type="entry name" value="P-loop_NTPase"/>
</dbReference>
<dbReference type="Gene3D" id="3.40.50.300">
    <property type="entry name" value="P-loop containing nucleotide triphosphate hydrolases"/>
    <property type="match status" value="1"/>
</dbReference>
<dbReference type="Pfam" id="PF08542">
    <property type="entry name" value="Rep_fac_C"/>
    <property type="match status" value="1"/>
</dbReference>
<organism evidence="8">
    <name type="scientific">Cryptosporidium canis</name>
    <dbReference type="NCBI Taxonomy" id="195482"/>
    <lineage>
        <taxon>Eukaryota</taxon>
        <taxon>Sar</taxon>
        <taxon>Alveolata</taxon>
        <taxon>Apicomplexa</taxon>
        <taxon>Conoidasida</taxon>
        <taxon>Coccidia</taxon>
        <taxon>Eucoccidiorida</taxon>
        <taxon>Eimeriorina</taxon>
        <taxon>Cryptosporidiidae</taxon>
        <taxon>Cryptosporidium</taxon>
    </lineage>
</organism>
<dbReference type="EMBL" id="JAPCXC010000007">
    <property type="protein sequence ID" value="KAJ1612372.1"/>
    <property type="molecule type" value="Genomic_DNA"/>
</dbReference>
<evidence type="ECO:0000256" key="4">
    <source>
        <dbReference type="ARBA" id="ARBA00022741"/>
    </source>
</evidence>
<dbReference type="Gene3D" id="1.10.8.60">
    <property type="match status" value="1"/>
</dbReference>
<dbReference type="SMART" id="SM00382">
    <property type="entry name" value="AAA"/>
    <property type="match status" value="1"/>
</dbReference>